<dbReference type="Pfam" id="PF00004">
    <property type="entry name" value="AAA"/>
    <property type="match status" value="2"/>
</dbReference>
<dbReference type="SUPFAM" id="SSF52540">
    <property type="entry name" value="P-loop containing nucleoside triphosphate hydrolases"/>
    <property type="match status" value="2"/>
</dbReference>
<dbReference type="PANTHER" id="PTHR23077">
    <property type="entry name" value="AAA-FAMILY ATPASE"/>
    <property type="match status" value="1"/>
</dbReference>
<comment type="caution">
    <text evidence="5">The sequence shown here is derived from an EMBL/GenBank/DDBJ whole genome shotgun (WGS) entry which is preliminary data.</text>
</comment>
<keyword evidence="6" id="KW-1185">Reference proteome</keyword>
<evidence type="ECO:0000256" key="3">
    <source>
        <dbReference type="RuleBase" id="RU003651"/>
    </source>
</evidence>
<dbReference type="GO" id="GO:0005524">
    <property type="term" value="F:ATP binding"/>
    <property type="evidence" value="ECO:0007669"/>
    <property type="project" value="UniProtKB-KW"/>
</dbReference>
<dbReference type="GO" id="GO:0016887">
    <property type="term" value="F:ATP hydrolysis activity"/>
    <property type="evidence" value="ECO:0007669"/>
    <property type="project" value="InterPro"/>
</dbReference>
<evidence type="ECO:0000256" key="1">
    <source>
        <dbReference type="ARBA" id="ARBA00022741"/>
    </source>
</evidence>
<dbReference type="FunFam" id="3.40.50.300:FF:001921">
    <property type="entry name" value="AAA ATPase domain-containing protein"/>
    <property type="match status" value="1"/>
</dbReference>
<dbReference type="PANTHER" id="PTHR23077:SF27">
    <property type="entry name" value="ATPASE FAMILY GENE 2 PROTEIN HOMOLOG A"/>
    <property type="match status" value="1"/>
</dbReference>
<keyword evidence="2 3" id="KW-0067">ATP-binding</keyword>
<dbReference type="Gene3D" id="1.10.8.60">
    <property type="match status" value="2"/>
</dbReference>
<accession>A0A9P6KEQ6</accession>
<dbReference type="InterPro" id="IPR050168">
    <property type="entry name" value="AAA_ATPase_domain"/>
</dbReference>
<dbReference type="SMART" id="SM00382">
    <property type="entry name" value="AAA"/>
    <property type="match status" value="1"/>
</dbReference>
<evidence type="ECO:0000256" key="2">
    <source>
        <dbReference type="ARBA" id="ARBA00022840"/>
    </source>
</evidence>
<dbReference type="OrthoDB" id="27435at2759"/>
<dbReference type="Gene3D" id="3.40.50.300">
    <property type="entry name" value="P-loop containing nucleotide triphosphate hydrolases"/>
    <property type="match status" value="2"/>
</dbReference>
<evidence type="ECO:0000313" key="5">
    <source>
        <dbReference type="EMBL" id="KAF9581995.1"/>
    </source>
</evidence>
<feature type="domain" description="AAA+ ATPase" evidence="4">
    <location>
        <begin position="232"/>
        <end position="377"/>
    </location>
</feature>
<evidence type="ECO:0000313" key="6">
    <source>
        <dbReference type="Proteomes" id="UP000780801"/>
    </source>
</evidence>
<dbReference type="Proteomes" id="UP000780801">
    <property type="component" value="Unassembled WGS sequence"/>
</dbReference>
<keyword evidence="1 3" id="KW-0547">Nucleotide-binding</keyword>
<dbReference type="InterPro" id="IPR027417">
    <property type="entry name" value="P-loop_NTPase"/>
</dbReference>
<evidence type="ECO:0000259" key="4">
    <source>
        <dbReference type="SMART" id="SM00382"/>
    </source>
</evidence>
<reference evidence="5" key="1">
    <citation type="journal article" date="2020" name="Fungal Divers.">
        <title>Resolving the Mortierellaceae phylogeny through synthesis of multi-gene phylogenetics and phylogenomics.</title>
        <authorList>
            <person name="Vandepol N."/>
            <person name="Liber J."/>
            <person name="Desiro A."/>
            <person name="Na H."/>
            <person name="Kennedy M."/>
            <person name="Barry K."/>
            <person name="Grigoriev I.V."/>
            <person name="Miller A.N."/>
            <person name="O'Donnell K."/>
            <person name="Stajich J.E."/>
            <person name="Bonito G."/>
        </authorList>
    </citation>
    <scope>NUCLEOTIDE SEQUENCE</scope>
    <source>
        <strain evidence="5">KOD1015</strain>
    </source>
</reference>
<dbReference type="GO" id="GO:0005737">
    <property type="term" value="C:cytoplasm"/>
    <property type="evidence" value="ECO:0007669"/>
    <property type="project" value="TreeGrafter"/>
</dbReference>
<dbReference type="AlphaFoldDB" id="A0A9P6KEQ6"/>
<proteinExistence type="inferred from homology"/>
<name>A0A9P6KEQ6_9FUNG</name>
<dbReference type="InterPro" id="IPR003959">
    <property type="entry name" value="ATPase_AAA_core"/>
</dbReference>
<dbReference type="InterPro" id="IPR041569">
    <property type="entry name" value="AAA_lid_3"/>
</dbReference>
<protein>
    <recommendedName>
        <fullName evidence="4">AAA+ ATPase domain-containing protein</fullName>
    </recommendedName>
</protein>
<dbReference type="EMBL" id="JAABOA010001232">
    <property type="protein sequence ID" value="KAF9581995.1"/>
    <property type="molecule type" value="Genomic_DNA"/>
</dbReference>
<dbReference type="PROSITE" id="PS00674">
    <property type="entry name" value="AAA"/>
    <property type="match status" value="1"/>
</dbReference>
<organism evidence="5 6">
    <name type="scientific">Lunasporangiospora selenospora</name>
    <dbReference type="NCBI Taxonomy" id="979761"/>
    <lineage>
        <taxon>Eukaryota</taxon>
        <taxon>Fungi</taxon>
        <taxon>Fungi incertae sedis</taxon>
        <taxon>Mucoromycota</taxon>
        <taxon>Mortierellomycotina</taxon>
        <taxon>Mortierellomycetes</taxon>
        <taxon>Mortierellales</taxon>
        <taxon>Mortierellaceae</taxon>
        <taxon>Lunasporangiospora</taxon>
    </lineage>
</organism>
<comment type="similarity">
    <text evidence="3">Belongs to the AAA ATPase family.</text>
</comment>
<dbReference type="InterPro" id="IPR003960">
    <property type="entry name" value="ATPase_AAA_CS"/>
</dbReference>
<dbReference type="Pfam" id="PF17862">
    <property type="entry name" value="AAA_lid_3"/>
    <property type="match status" value="1"/>
</dbReference>
<gene>
    <name evidence="5" type="ORF">BGW38_000798</name>
</gene>
<dbReference type="InterPro" id="IPR003593">
    <property type="entry name" value="AAA+_ATPase"/>
</dbReference>
<sequence>MLDAGASEMCLQTAFSSLLSRSRASFLILDEVDMIASGRASRKGVEGRIFATLLHLVDSVNNHPKGNKIFIIALTNRRHAVDGSLTRSGRLERTFDLHLKGADQRLKVLEIVSKDLPIIPDQRLEILRRVAKAAHGYVPADLIALCTECALELISLNAKEGHGSENKFINYTNFERALKVIRPSGMGEFHTKIPSIRFNDLYGIDSAISDLRVAVIEPFENQAKYIEIGITPPRGILVHGPPGVGKTALCCALAQEMGVNFMLVEGSQIRSKVVGESEHNIARMFSQAKANAPCILFIDQIDILAPSRGSTHTSENTGDRIVTSLLTEMDGFFSGGRSKSVEVDVLVLAATNRPEVIDAAVMRPGRLDQKIYLPVPNIKTRRAILEGYMNKMPMRVSSEERQQLAESTEDYSGADLENICREAALISLRENIENTEITLSHVLTAKRITKPSLLGYKAPAPTLTLPAFDWHPSTKTVS</sequence>